<accession>A0A1H8TVR2</accession>
<sequence length="531" mass="58779">MVGVMKRGAGRWMSRLLLCWSFVLLCFAGGAIGRGEAKSIVYIPADDRPVSLGYVVDTLQAASCQLIVPPAELLAGRGRTGKPEALWQWLAEQAPAADAFVLSGDTLIYGGLVDSRTHELPGFILEGRLQRFAGLRLMNARAPVYVFATLMRSPKMSVGGMEPVYYEKYGGALFQLTALQDEAELRGLSEEEQSKLQSLEASLPQEYLSDWLERRAKNYQIDTGLLALLKQKQLDYLLLGRDDTSPFSRSHQEFRSLQPLVRDLPAGTFASFPGADQLGMVLLTRASNRLAGKRPAVYVRYAAGAGPDTVASYEDQPLGLTVVDHIKAAGGRVAATAQQADLVLYLNTPLTGKTEEADVFTNLPVREERTEKLAQQMAEDIRAGRPVAMADVAYANGADNSLLQAMFKQGLLDKLAAYSGWNTASNTLGYALGQGLLARNMDDKERKRLLAVRYLEDWAYQANIRPEVCWEVVYLNQGRTEYLSWLNPEAAARTNEKLQRFARRFLWIDPAAIRVAYPWDRMFDLAVVVAP</sequence>
<dbReference type="InterPro" id="IPR025394">
    <property type="entry name" value="DUF4127"/>
</dbReference>
<dbReference type="STRING" id="112903.SAMN04490178_107127"/>
<protein>
    <recommendedName>
        <fullName evidence="3">DUF4127 family protein</fullName>
    </recommendedName>
</protein>
<evidence type="ECO:0000313" key="2">
    <source>
        <dbReference type="Proteomes" id="UP000198847"/>
    </source>
</evidence>
<organism evidence="1 2">
    <name type="scientific">Propionispora vibrioides</name>
    <dbReference type="NCBI Taxonomy" id="112903"/>
    <lineage>
        <taxon>Bacteria</taxon>
        <taxon>Bacillati</taxon>
        <taxon>Bacillota</taxon>
        <taxon>Negativicutes</taxon>
        <taxon>Selenomonadales</taxon>
        <taxon>Sporomusaceae</taxon>
        <taxon>Propionispora</taxon>
    </lineage>
</organism>
<dbReference type="Pfam" id="PF13552">
    <property type="entry name" value="DUF4127"/>
    <property type="match status" value="1"/>
</dbReference>
<keyword evidence="2" id="KW-1185">Reference proteome</keyword>
<dbReference type="AlphaFoldDB" id="A0A1H8TVR2"/>
<dbReference type="Proteomes" id="UP000198847">
    <property type="component" value="Unassembled WGS sequence"/>
</dbReference>
<gene>
    <name evidence="1" type="ORF">SAMN04490178_107127</name>
</gene>
<reference evidence="1 2" key="1">
    <citation type="submission" date="2016-10" db="EMBL/GenBank/DDBJ databases">
        <authorList>
            <person name="de Groot N.N."/>
        </authorList>
    </citation>
    <scope>NUCLEOTIDE SEQUENCE [LARGE SCALE GENOMIC DNA]</scope>
    <source>
        <strain evidence="1 2">DSM 13305</strain>
    </source>
</reference>
<evidence type="ECO:0008006" key="3">
    <source>
        <dbReference type="Google" id="ProtNLM"/>
    </source>
</evidence>
<dbReference type="EMBL" id="FODY01000007">
    <property type="protein sequence ID" value="SEO94981.1"/>
    <property type="molecule type" value="Genomic_DNA"/>
</dbReference>
<name>A0A1H8TVR2_9FIRM</name>
<proteinExistence type="predicted"/>
<evidence type="ECO:0000313" key="1">
    <source>
        <dbReference type="EMBL" id="SEO94981.1"/>
    </source>
</evidence>